<evidence type="ECO:0000313" key="1">
    <source>
        <dbReference type="EMBL" id="QXE26309.1"/>
    </source>
</evidence>
<accession>A0A975Y7G9</accession>
<organism evidence="1 2">
    <name type="scientific">Richelia sinica FACHB-800</name>
    <dbReference type="NCBI Taxonomy" id="1357546"/>
    <lineage>
        <taxon>Bacteria</taxon>
        <taxon>Bacillati</taxon>
        <taxon>Cyanobacteriota</taxon>
        <taxon>Cyanophyceae</taxon>
        <taxon>Nostocales</taxon>
        <taxon>Nostocaceae</taxon>
        <taxon>Richelia</taxon>
    </lineage>
</organism>
<reference evidence="1" key="1">
    <citation type="submission" date="2017-04" db="EMBL/GenBank/DDBJ databases">
        <title>Genome deletions in a multicellular cyanobacterial endosymbiont for morphological adaptation in marine diatoms.</title>
        <authorList>
            <person name="Wang Y."/>
            <person name="Gao H."/>
            <person name="Li R."/>
            <person name="Xu X."/>
        </authorList>
    </citation>
    <scope>NUCLEOTIDE SEQUENCE</scope>
    <source>
        <strain evidence="1">FACHB 800</strain>
    </source>
</reference>
<evidence type="ECO:0000313" key="2">
    <source>
        <dbReference type="Proteomes" id="UP000683511"/>
    </source>
</evidence>
<protein>
    <submittedName>
        <fullName evidence="1">Uncharacterized protein</fullName>
    </submittedName>
</protein>
<dbReference type="KEGG" id="rsin:B6N60_05040"/>
<sequence>MSLSSVYFWLNWSSLIEHEYTEHLKFSSGKNPLQKSKLEQLKFRIGYHYRLNKAKLNALKDFKFFYE</sequence>
<dbReference type="Proteomes" id="UP000683511">
    <property type="component" value="Chromosome"/>
</dbReference>
<dbReference type="AlphaFoldDB" id="A0A975Y7G9"/>
<dbReference type="EMBL" id="CP021056">
    <property type="protein sequence ID" value="QXE26309.1"/>
    <property type="molecule type" value="Genomic_DNA"/>
</dbReference>
<gene>
    <name evidence="1" type="ORF">B6N60_05040</name>
</gene>
<proteinExistence type="predicted"/>
<name>A0A975Y7G9_9NOST</name>
<keyword evidence="2" id="KW-1185">Reference proteome</keyword>